<accession>A0AAN7NPU2</accession>
<comment type="caution">
    <text evidence="2">The sequence shown here is derived from an EMBL/GenBank/DDBJ whole genome shotgun (WGS) entry which is preliminary data.</text>
</comment>
<dbReference type="Proteomes" id="UP001333110">
    <property type="component" value="Unassembled WGS sequence"/>
</dbReference>
<dbReference type="AlphaFoldDB" id="A0AAN7NPU2"/>
<feature type="region of interest" description="Disordered" evidence="1">
    <location>
        <begin position="143"/>
        <end position="186"/>
    </location>
</feature>
<keyword evidence="3" id="KW-1185">Reference proteome</keyword>
<reference evidence="2 3" key="1">
    <citation type="journal article" date="2023" name="J. Hered.">
        <title>Chromosome-level genome of the wood stork (Mycteria americana) provides insight into avian chromosome evolution.</title>
        <authorList>
            <person name="Flamio R. Jr."/>
            <person name="Ramstad K.M."/>
        </authorList>
    </citation>
    <scope>NUCLEOTIDE SEQUENCE [LARGE SCALE GENOMIC DNA]</scope>
    <source>
        <strain evidence="2">JAX WOST 10</strain>
    </source>
</reference>
<protein>
    <submittedName>
        <fullName evidence="2">Uncharacterized protein</fullName>
    </submittedName>
</protein>
<dbReference type="EMBL" id="JAUNZN010000001">
    <property type="protein sequence ID" value="KAK4828791.1"/>
    <property type="molecule type" value="Genomic_DNA"/>
</dbReference>
<gene>
    <name evidence="2" type="ORF">QYF61_000848</name>
</gene>
<feature type="compositionally biased region" description="Basic and acidic residues" evidence="1">
    <location>
        <begin position="177"/>
        <end position="186"/>
    </location>
</feature>
<evidence type="ECO:0000313" key="2">
    <source>
        <dbReference type="EMBL" id="KAK4828791.1"/>
    </source>
</evidence>
<organism evidence="2 3">
    <name type="scientific">Mycteria americana</name>
    <name type="common">Wood stork</name>
    <dbReference type="NCBI Taxonomy" id="33587"/>
    <lineage>
        <taxon>Eukaryota</taxon>
        <taxon>Metazoa</taxon>
        <taxon>Chordata</taxon>
        <taxon>Craniata</taxon>
        <taxon>Vertebrata</taxon>
        <taxon>Euteleostomi</taxon>
        <taxon>Archelosauria</taxon>
        <taxon>Archosauria</taxon>
        <taxon>Dinosauria</taxon>
        <taxon>Saurischia</taxon>
        <taxon>Theropoda</taxon>
        <taxon>Coelurosauria</taxon>
        <taxon>Aves</taxon>
        <taxon>Neognathae</taxon>
        <taxon>Neoaves</taxon>
        <taxon>Aequornithes</taxon>
        <taxon>Ciconiiformes</taxon>
        <taxon>Ciconiidae</taxon>
        <taxon>Mycteria</taxon>
    </lineage>
</organism>
<evidence type="ECO:0000256" key="1">
    <source>
        <dbReference type="SAM" id="MobiDB-lite"/>
    </source>
</evidence>
<sequence length="264" mass="29108">MGWSKEDKIRHFSEDKRQETQIGLQEILFKCKRKKITTGLVKPWNRLLREVVESPSLEPVETCLDMDGVQQPEQPALANPSLTRKYEGNTDICDIGRDSGEEAAAVTEGLSLPAVSLGYFDRCPGWAAQPRRGVLGAASTQQWAGSVRAARRDPTSGHRDISQDASSPSGASGVAEGHAKRPGWWDRMENSPLQQCWLGAKWLEISFEELDLGKSNMSQQCALITKKANGILGCKRKRVASQGNLGLLKTRRQGHIGVRPVEGY</sequence>
<feature type="compositionally biased region" description="Basic and acidic residues" evidence="1">
    <location>
        <begin position="150"/>
        <end position="162"/>
    </location>
</feature>
<name>A0AAN7NPU2_MYCAM</name>
<proteinExistence type="predicted"/>
<evidence type="ECO:0000313" key="3">
    <source>
        <dbReference type="Proteomes" id="UP001333110"/>
    </source>
</evidence>